<name>A0ACB8D4R8_DERSI</name>
<evidence type="ECO:0000313" key="1">
    <source>
        <dbReference type="EMBL" id="KAH7959440.1"/>
    </source>
</evidence>
<dbReference type="EMBL" id="CM023472">
    <property type="protein sequence ID" value="KAH7959440.1"/>
    <property type="molecule type" value="Genomic_DNA"/>
</dbReference>
<keyword evidence="2" id="KW-1185">Reference proteome</keyword>
<evidence type="ECO:0000313" key="2">
    <source>
        <dbReference type="Proteomes" id="UP000821865"/>
    </source>
</evidence>
<dbReference type="Proteomes" id="UP000821865">
    <property type="component" value="Chromosome 3"/>
</dbReference>
<gene>
    <name evidence="1" type="ORF">HPB49_011199</name>
</gene>
<protein>
    <submittedName>
        <fullName evidence="1">Uncharacterized protein</fullName>
    </submittedName>
</protein>
<organism evidence="1 2">
    <name type="scientific">Dermacentor silvarum</name>
    <name type="common">Tick</name>
    <dbReference type="NCBI Taxonomy" id="543639"/>
    <lineage>
        <taxon>Eukaryota</taxon>
        <taxon>Metazoa</taxon>
        <taxon>Ecdysozoa</taxon>
        <taxon>Arthropoda</taxon>
        <taxon>Chelicerata</taxon>
        <taxon>Arachnida</taxon>
        <taxon>Acari</taxon>
        <taxon>Parasitiformes</taxon>
        <taxon>Ixodida</taxon>
        <taxon>Ixodoidea</taxon>
        <taxon>Ixodidae</taxon>
        <taxon>Rhipicephalinae</taxon>
        <taxon>Dermacentor</taxon>
    </lineage>
</organism>
<sequence>MTTSMTMLYRRLLLLRHRCLLAMLAVLLFGNTVVQYLLDSWSTSRTGRLGSADGGRVRPTPVGYRILTPGCTVPQFDPFDPSVEPYFHRRLNHTWCEGKPNFLYTRNGYVAILEEKLKEHDVRPEDLVCFYKEIQRNQSAANPENVTAYGNRQPLLFDKPLKEEFVSVECSTIQSPNQTFHNQYLLNAVVKKDVEERCEKVNNTALRKLSVLVLGLDSISYLNLNRHLPATAQFLREELGAFELRGYHKIGDNSYPNQHALLTGLKFAETWRYAPKGFYDNLTSRLIWQQYGERGYRTMFLEDWPWYGTFNRFANGFRRPPADYYPRHVIMAMENSSKWITEDTNQPRCLGPTMIFEEMLDYLARFADVMAERLFFAYAWFNEITHNSLNSAGYADEPFRRHLETLRVYGALDNTVLVFLSDNGLRFGDSRATYIGKFEDRQPFAFLVFPPWFLDENPKAARSLLYNQFRLTTHFDVHATLAELLHYPSVQRPQTKYGRSLLHEIPEARTCADAHIGTHWCVCNVRGDVAVTSTLALAMANRLVAWINGLVAQATRQCAEFRLLRVMDVTALQVTHNTSHYWVTVQLSPGNAIFEGTVLVTGDAMTALNDISRNDRRTTVSRCVWGHWLEKYCYCLRTVEQQMVDKSVIITSTMIARRRLVLLATFSAFSLCSALYHLWGFRARSHPEHLPSVVGRYVRPTPVGYRIRTTGCTVPQFNPFDSTFKRHFSRRLNSSWCGGKPNFLSIRNGFAVLLEDKLQEYGVRPEDLVCFYKEIQRNQSAAYPDKVTAYGKRQPLLFDKPLKEEFVSVECSARQSEKHIFYRQFLLNPVFKEEVEERCRTANGTTPHNLSVLVLGLDSVSYLNLDRHMPNTAQYVRENLGAFELRGYNKIGDNSYPNQRALLTGLKFAETLKYTRNGFYDSLTSRLIWQQYGERGYRTMFLEDWSSSGIFYRFANGFRRSPADYYPRHAITAMENWSKRIAKQWGMHRCLGPTTTFEEMLDYFARFADAMALRHYFAYVWVNEITHNYLNSAGYADEPFRRLLETLHVSGALDNAVLVLLSDHGLRFGDSRSTYIGNWFLDENPKAARSLRVNQFRLTTHFDVHATLVELLDYPSVERPQTKYGRSLLHEIPEARTCADAHIGTHWCVCNVRGDVAVTSTLALAMGNQLVSRINGLVAHAKHKCAKFELLRVRDVTALQVTPSERARNTSHYWVTVKASPDNIMFEGTVRVSGDKMTVLDDICRINPNLFMSCVRDHLLSKYCVCR</sequence>
<proteinExistence type="predicted"/>
<reference evidence="1" key="1">
    <citation type="submission" date="2020-05" db="EMBL/GenBank/DDBJ databases">
        <title>Large-scale comparative analyses of tick genomes elucidate their genetic diversity and vector capacities.</title>
        <authorList>
            <person name="Jia N."/>
            <person name="Wang J."/>
            <person name="Shi W."/>
            <person name="Du L."/>
            <person name="Sun Y."/>
            <person name="Zhan W."/>
            <person name="Jiang J."/>
            <person name="Wang Q."/>
            <person name="Zhang B."/>
            <person name="Ji P."/>
            <person name="Sakyi L.B."/>
            <person name="Cui X."/>
            <person name="Yuan T."/>
            <person name="Jiang B."/>
            <person name="Yang W."/>
            <person name="Lam T.T.-Y."/>
            <person name="Chang Q."/>
            <person name="Ding S."/>
            <person name="Wang X."/>
            <person name="Zhu J."/>
            <person name="Ruan X."/>
            <person name="Zhao L."/>
            <person name="Wei J."/>
            <person name="Que T."/>
            <person name="Du C."/>
            <person name="Cheng J."/>
            <person name="Dai P."/>
            <person name="Han X."/>
            <person name="Huang E."/>
            <person name="Gao Y."/>
            <person name="Liu J."/>
            <person name="Shao H."/>
            <person name="Ye R."/>
            <person name="Li L."/>
            <person name="Wei W."/>
            <person name="Wang X."/>
            <person name="Wang C."/>
            <person name="Yang T."/>
            <person name="Huo Q."/>
            <person name="Li W."/>
            <person name="Guo W."/>
            <person name="Chen H."/>
            <person name="Zhou L."/>
            <person name="Ni X."/>
            <person name="Tian J."/>
            <person name="Zhou Y."/>
            <person name="Sheng Y."/>
            <person name="Liu T."/>
            <person name="Pan Y."/>
            <person name="Xia L."/>
            <person name="Li J."/>
            <person name="Zhao F."/>
            <person name="Cao W."/>
        </authorList>
    </citation>
    <scope>NUCLEOTIDE SEQUENCE</scope>
    <source>
        <strain evidence="1">Dsil-2018</strain>
    </source>
</reference>
<accession>A0ACB8D4R8</accession>
<comment type="caution">
    <text evidence="1">The sequence shown here is derived from an EMBL/GenBank/DDBJ whole genome shotgun (WGS) entry which is preliminary data.</text>
</comment>